<comment type="subunit">
    <text evidence="3">Monomer.</text>
</comment>
<sequence length="246" mass="28096">MTFTTQRVAYFLILLFATLNATAVEQSDTPVSEMAPATAKTVHSPADEKRLLKRFANIKTVTAEFTQKLYTSESNKPQLTYGKLLIAGGDKFRLEYTKPYEQLYIANGKEFLFYDVDLEQITIKPQTKELANTPAMILSNPVIFIQKYFVKLNKDSYSEEYILTAKTDTTAYNKILLSFKNTRLKTMLIEDSFGQETELDFTKIVYNRKIPDSVFNYTPPEGVDVISSVSKNKKKINQKAKISENK</sequence>
<dbReference type="PANTHER" id="PTHR35869:SF1">
    <property type="entry name" value="OUTER-MEMBRANE LIPOPROTEIN CARRIER PROTEIN"/>
    <property type="match status" value="1"/>
</dbReference>
<keyword evidence="6" id="KW-0574">Periplasm</keyword>
<comment type="subcellular location">
    <subcellularLocation>
        <location evidence="1">Periplasm</location>
    </subcellularLocation>
</comment>
<name>A0A3B1A7E1_9ZZZZ</name>
<dbReference type="GO" id="GO:0042597">
    <property type="term" value="C:periplasmic space"/>
    <property type="evidence" value="ECO:0007669"/>
    <property type="project" value="UniProtKB-SubCell"/>
</dbReference>
<gene>
    <name evidence="9" type="ORF">MNBD_GAMMA23-522</name>
</gene>
<dbReference type="PANTHER" id="PTHR35869">
    <property type="entry name" value="OUTER-MEMBRANE LIPOPROTEIN CARRIER PROTEIN"/>
    <property type="match status" value="1"/>
</dbReference>
<dbReference type="CDD" id="cd16325">
    <property type="entry name" value="LolA"/>
    <property type="match status" value="1"/>
</dbReference>
<proteinExistence type="inferred from homology"/>
<evidence type="ECO:0000256" key="7">
    <source>
        <dbReference type="ARBA" id="ARBA00022927"/>
    </source>
</evidence>
<dbReference type="GO" id="GO:0042953">
    <property type="term" value="P:lipoprotein transport"/>
    <property type="evidence" value="ECO:0007669"/>
    <property type="project" value="InterPro"/>
</dbReference>
<keyword evidence="9" id="KW-0449">Lipoprotein</keyword>
<accession>A0A3B1A7E1</accession>
<dbReference type="InterPro" id="IPR029046">
    <property type="entry name" value="LolA/LolB/LppX"/>
</dbReference>
<dbReference type="HAMAP" id="MF_00240">
    <property type="entry name" value="LolA"/>
    <property type="match status" value="1"/>
</dbReference>
<keyword evidence="7" id="KW-0653">Protein transport</keyword>
<evidence type="ECO:0000256" key="8">
    <source>
        <dbReference type="ARBA" id="ARBA00023186"/>
    </source>
</evidence>
<dbReference type="InterPro" id="IPR018323">
    <property type="entry name" value="OM_lipoprot_carrier_LolA_Pbac"/>
</dbReference>
<dbReference type="AlphaFoldDB" id="A0A3B1A7E1"/>
<comment type="similarity">
    <text evidence="2">Belongs to the LolA family.</text>
</comment>
<evidence type="ECO:0000256" key="2">
    <source>
        <dbReference type="ARBA" id="ARBA00007615"/>
    </source>
</evidence>
<evidence type="ECO:0000256" key="4">
    <source>
        <dbReference type="ARBA" id="ARBA00014035"/>
    </source>
</evidence>
<dbReference type="NCBIfam" id="TIGR00547">
    <property type="entry name" value="lolA"/>
    <property type="match status" value="1"/>
</dbReference>
<evidence type="ECO:0000256" key="6">
    <source>
        <dbReference type="ARBA" id="ARBA00022764"/>
    </source>
</evidence>
<organism evidence="9">
    <name type="scientific">hydrothermal vent metagenome</name>
    <dbReference type="NCBI Taxonomy" id="652676"/>
    <lineage>
        <taxon>unclassified sequences</taxon>
        <taxon>metagenomes</taxon>
        <taxon>ecological metagenomes</taxon>
    </lineage>
</organism>
<evidence type="ECO:0000256" key="1">
    <source>
        <dbReference type="ARBA" id="ARBA00004418"/>
    </source>
</evidence>
<keyword evidence="8" id="KW-0143">Chaperone</keyword>
<dbReference type="Gene3D" id="2.50.20.10">
    <property type="entry name" value="Lipoprotein localisation LolA/LolB/LppX"/>
    <property type="match status" value="1"/>
</dbReference>
<evidence type="ECO:0000256" key="5">
    <source>
        <dbReference type="ARBA" id="ARBA00022448"/>
    </source>
</evidence>
<dbReference type="Pfam" id="PF03548">
    <property type="entry name" value="LolA"/>
    <property type="match status" value="1"/>
</dbReference>
<reference evidence="9" key="1">
    <citation type="submission" date="2018-06" db="EMBL/GenBank/DDBJ databases">
        <authorList>
            <person name="Zhirakovskaya E."/>
        </authorList>
    </citation>
    <scope>NUCLEOTIDE SEQUENCE</scope>
</reference>
<dbReference type="SUPFAM" id="SSF89392">
    <property type="entry name" value="Prokaryotic lipoproteins and lipoprotein localization factors"/>
    <property type="match status" value="1"/>
</dbReference>
<protein>
    <recommendedName>
        <fullName evidence="4">Outer-membrane lipoprotein carrier protein</fullName>
    </recommendedName>
</protein>
<dbReference type="InterPro" id="IPR004564">
    <property type="entry name" value="OM_lipoprot_carrier_LolA-like"/>
</dbReference>
<keyword evidence="5" id="KW-0813">Transport</keyword>
<evidence type="ECO:0000256" key="3">
    <source>
        <dbReference type="ARBA" id="ARBA00011245"/>
    </source>
</evidence>
<evidence type="ECO:0000313" key="9">
    <source>
        <dbReference type="EMBL" id="VAW96003.1"/>
    </source>
</evidence>
<dbReference type="EMBL" id="UOFT01000051">
    <property type="protein sequence ID" value="VAW96003.1"/>
    <property type="molecule type" value="Genomic_DNA"/>
</dbReference>